<organism evidence="1 2">
    <name type="scientific">Diphasiastrum complanatum</name>
    <name type="common">Issler's clubmoss</name>
    <name type="synonym">Lycopodium complanatum</name>
    <dbReference type="NCBI Taxonomy" id="34168"/>
    <lineage>
        <taxon>Eukaryota</taxon>
        <taxon>Viridiplantae</taxon>
        <taxon>Streptophyta</taxon>
        <taxon>Embryophyta</taxon>
        <taxon>Tracheophyta</taxon>
        <taxon>Lycopodiopsida</taxon>
        <taxon>Lycopodiales</taxon>
        <taxon>Lycopodiaceae</taxon>
        <taxon>Lycopodioideae</taxon>
        <taxon>Diphasiastrum</taxon>
    </lineage>
</organism>
<gene>
    <name evidence="1" type="ORF">O6H91_08G028100</name>
</gene>
<proteinExistence type="predicted"/>
<protein>
    <submittedName>
        <fullName evidence="1">Uncharacterized protein</fullName>
    </submittedName>
</protein>
<keyword evidence="2" id="KW-1185">Reference proteome</keyword>
<dbReference type="EMBL" id="CM055099">
    <property type="protein sequence ID" value="KAJ7546170.1"/>
    <property type="molecule type" value="Genomic_DNA"/>
</dbReference>
<reference evidence="2" key="1">
    <citation type="journal article" date="2024" name="Proc. Natl. Acad. Sci. U.S.A.">
        <title>Extraordinary preservation of gene collinearity over three hundred million years revealed in homosporous lycophytes.</title>
        <authorList>
            <person name="Li C."/>
            <person name="Wickell D."/>
            <person name="Kuo L.Y."/>
            <person name="Chen X."/>
            <person name="Nie B."/>
            <person name="Liao X."/>
            <person name="Peng D."/>
            <person name="Ji J."/>
            <person name="Jenkins J."/>
            <person name="Williams M."/>
            <person name="Shu S."/>
            <person name="Plott C."/>
            <person name="Barry K."/>
            <person name="Rajasekar S."/>
            <person name="Grimwood J."/>
            <person name="Han X."/>
            <person name="Sun S."/>
            <person name="Hou Z."/>
            <person name="He W."/>
            <person name="Dai G."/>
            <person name="Sun C."/>
            <person name="Schmutz J."/>
            <person name="Leebens-Mack J.H."/>
            <person name="Li F.W."/>
            <person name="Wang L."/>
        </authorList>
    </citation>
    <scope>NUCLEOTIDE SEQUENCE [LARGE SCALE GENOMIC DNA]</scope>
    <source>
        <strain evidence="2">cv. PW_Plant_1</strain>
    </source>
</reference>
<evidence type="ECO:0000313" key="2">
    <source>
        <dbReference type="Proteomes" id="UP001162992"/>
    </source>
</evidence>
<sequence>MKGRYFAVDEWSCNRPCYFLTHMHSDHTNGLSPTWHRGPLYCTSISAALLLAKFKGLDPALLHVLEVGVTALIDCPHEDDGSCVPVLLEVTAIDAHHCPGAVMYLFRGEFGCILHTGDFRWDVNINGCSNFSERKEQVEALLGGDRIDYLYLDNTFCNPRYSFPTRFEAAQQVLALINRHPDCDVVIGVDNLGKEELLLFIAATYNTKIWVWPERLLTMRILGLPDVFTTDSTATRIRAVPRYSVSVKTLNMLNRTRQTIAILPTGCFCSCWPVRKSKEESMCSELTTDAVVKSYYAWKMYSNSKALEICDMEKPILEDMRRMSSCSQNHDILEVQESYSSSSVSSLAHTVHVVPYSLHACYAELQAFVQSLRPLSVIGIVQSPSNLDTNPAHHFHRLLRKEESSCSEELEIKDKYAVVNHKFPGTSSYSVPKFSPSAVSHDIINKSSGNFTRKHKPLFRLRQFSARKYGVIRLRRKGGGTKITTFIENAKKKNLV</sequence>
<evidence type="ECO:0000313" key="1">
    <source>
        <dbReference type="EMBL" id="KAJ7546170.1"/>
    </source>
</evidence>
<name>A0ACC2CWB2_DIPCM</name>
<dbReference type="Proteomes" id="UP001162992">
    <property type="component" value="Chromosome 8"/>
</dbReference>
<comment type="caution">
    <text evidence="1">The sequence shown here is derived from an EMBL/GenBank/DDBJ whole genome shotgun (WGS) entry which is preliminary data.</text>
</comment>
<accession>A0ACC2CWB2</accession>